<organism evidence="11 12">
    <name type="scientific">Ramlibacter henchirensis</name>
    <dbReference type="NCBI Taxonomy" id="204072"/>
    <lineage>
        <taxon>Bacteria</taxon>
        <taxon>Pseudomonadati</taxon>
        <taxon>Pseudomonadota</taxon>
        <taxon>Betaproteobacteria</taxon>
        <taxon>Burkholderiales</taxon>
        <taxon>Comamonadaceae</taxon>
        <taxon>Ramlibacter</taxon>
    </lineage>
</organism>
<dbReference type="OrthoDB" id="9766019at2"/>
<dbReference type="InterPro" id="IPR013126">
    <property type="entry name" value="Hsp_70_fam"/>
</dbReference>
<dbReference type="InterPro" id="IPR012725">
    <property type="entry name" value="Chaperone_DnaK"/>
</dbReference>
<dbReference type="CDD" id="cd10234">
    <property type="entry name" value="ASKHA_NBD_HSP70_DnaK-like"/>
    <property type="match status" value="1"/>
</dbReference>
<dbReference type="SUPFAM" id="SSF100920">
    <property type="entry name" value="Heat shock protein 70kD (HSP70), peptide-binding domain"/>
    <property type="match status" value="1"/>
</dbReference>
<evidence type="ECO:0000256" key="10">
    <source>
        <dbReference type="SAM" id="MobiDB-lite"/>
    </source>
</evidence>
<evidence type="ECO:0000313" key="12">
    <source>
        <dbReference type="Proteomes" id="UP000298180"/>
    </source>
</evidence>
<dbReference type="InterPro" id="IPR029047">
    <property type="entry name" value="HSP70_peptide-bd_sf"/>
</dbReference>
<comment type="induction">
    <text evidence="8">By stress conditions e.g. heat shock.</text>
</comment>
<accession>A0A4Z0BV99</accession>
<keyword evidence="4 8" id="KW-0547">Nucleotide-binding</keyword>
<dbReference type="PANTHER" id="PTHR19375">
    <property type="entry name" value="HEAT SHOCK PROTEIN 70KDA"/>
    <property type="match status" value="1"/>
</dbReference>
<name>A0A4Z0BV99_9BURK</name>
<dbReference type="SUPFAM" id="SSF53067">
    <property type="entry name" value="Actin-like ATPase domain"/>
    <property type="match status" value="2"/>
</dbReference>
<dbReference type="NCBIfam" id="TIGR02350">
    <property type="entry name" value="prok_dnaK"/>
    <property type="match status" value="1"/>
</dbReference>
<dbReference type="PROSITE" id="PS01036">
    <property type="entry name" value="HSP70_3"/>
    <property type="match status" value="1"/>
</dbReference>
<evidence type="ECO:0000256" key="8">
    <source>
        <dbReference type="HAMAP-Rule" id="MF_00332"/>
    </source>
</evidence>
<proteinExistence type="evidence at transcript level"/>
<dbReference type="EMBL" id="SMLM01000002">
    <property type="protein sequence ID" value="TFZ02300.1"/>
    <property type="molecule type" value="Genomic_DNA"/>
</dbReference>
<evidence type="ECO:0000256" key="7">
    <source>
        <dbReference type="ARBA" id="ARBA00023186"/>
    </source>
</evidence>
<comment type="function">
    <text evidence="8">Acts as a chaperone.</text>
</comment>
<dbReference type="Gene3D" id="3.30.420.40">
    <property type="match status" value="2"/>
</dbReference>
<comment type="similarity">
    <text evidence="1 8 9">Belongs to the heat shock protein 70 family.</text>
</comment>
<dbReference type="FunFam" id="1.20.1270.10:FF:000001">
    <property type="entry name" value="Molecular chaperone DnaK"/>
    <property type="match status" value="1"/>
</dbReference>
<dbReference type="Pfam" id="PF00012">
    <property type="entry name" value="HSP70"/>
    <property type="match status" value="1"/>
</dbReference>
<evidence type="ECO:0000256" key="2">
    <source>
        <dbReference type="ARBA" id="ARBA00014415"/>
    </source>
</evidence>
<keyword evidence="7 8" id="KW-0143">Chaperone</keyword>
<evidence type="ECO:0000256" key="6">
    <source>
        <dbReference type="ARBA" id="ARBA00023016"/>
    </source>
</evidence>
<dbReference type="InterPro" id="IPR018181">
    <property type="entry name" value="Heat_shock_70_CS"/>
</dbReference>
<dbReference type="SUPFAM" id="SSF100934">
    <property type="entry name" value="Heat shock protein 70kD (HSP70), C-terminal subdomain"/>
    <property type="match status" value="1"/>
</dbReference>
<gene>
    <name evidence="8 11" type="primary">dnaK</name>
    <name evidence="11" type="ORF">EZ313_13590</name>
</gene>
<feature type="modified residue" description="Phosphothreonine; by autocatalysis" evidence="8">
    <location>
        <position position="200"/>
    </location>
</feature>
<dbReference type="NCBIfam" id="NF003520">
    <property type="entry name" value="PRK05183.1"/>
    <property type="match status" value="1"/>
</dbReference>
<dbReference type="PROSITE" id="PS00329">
    <property type="entry name" value="HSP70_2"/>
    <property type="match status" value="1"/>
</dbReference>
<keyword evidence="12" id="KW-1185">Reference proteome</keyword>
<evidence type="ECO:0000256" key="1">
    <source>
        <dbReference type="ARBA" id="ARBA00007381"/>
    </source>
</evidence>
<comment type="caution">
    <text evidence="11">The sequence shown here is derived from an EMBL/GenBank/DDBJ whole genome shotgun (WGS) entry which is preliminary data.</text>
</comment>
<dbReference type="AlphaFoldDB" id="A0A4Z0BV99"/>
<dbReference type="FunFam" id="3.90.640.10:FF:000003">
    <property type="entry name" value="Molecular chaperone DnaK"/>
    <property type="match status" value="1"/>
</dbReference>
<evidence type="ECO:0000256" key="3">
    <source>
        <dbReference type="ARBA" id="ARBA00022553"/>
    </source>
</evidence>
<dbReference type="Gene3D" id="2.60.34.10">
    <property type="entry name" value="Substrate Binding Domain Of DNAk, Chain A, domain 1"/>
    <property type="match status" value="1"/>
</dbReference>
<feature type="region of interest" description="Disordered" evidence="10">
    <location>
        <begin position="608"/>
        <end position="650"/>
    </location>
</feature>
<dbReference type="InterPro" id="IPR029048">
    <property type="entry name" value="HSP70_C_sf"/>
</dbReference>
<dbReference type="Proteomes" id="UP000298180">
    <property type="component" value="Unassembled WGS sequence"/>
</dbReference>
<reference evidence="11 12" key="1">
    <citation type="submission" date="2019-03" db="EMBL/GenBank/DDBJ databases">
        <title>Ramlibacter henchirensis DSM 14656, whole genome shotgun sequence.</title>
        <authorList>
            <person name="Zhang X."/>
            <person name="Feng G."/>
            <person name="Zhu H."/>
        </authorList>
    </citation>
    <scope>NUCLEOTIDE SEQUENCE [LARGE SCALE GENOMIC DNA]</scope>
    <source>
        <strain evidence="11 12">DSM 14656</strain>
    </source>
</reference>
<dbReference type="InterPro" id="IPR043129">
    <property type="entry name" value="ATPase_NBD"/>
</dbReference>
<keyword evidence="3 8" id="KW-0597">Phosphoprotein</keyword>
<dbReference type="GO" id="GO:0051082">
    <property type="term" value="F:unfolded protein binding"/>
    <property type="evidence" value="ECO:0007669"/>
    <property type="project" value="InterPro"/>
</dbReference>
<dbReference type="Gene3D" id="3.90.640.10">
    <property type="entry name" value="Actin, Chain A, domain 4"/>
    <property type="match status" value="1"/>
</dbReference>
<evidence type="ECO:0000256" key="4">
    <source>
        <dbReference type="ARBA" id="ARBA00022741"/>
    </source>
</evidence>
<evidence type="ECO:0000256" key="9">
    <source>
        <dbReference type="RuleBase" id="RU003322"/>
    </source>
</evidence>
<dbReference type="GO" id="GO:0005524">
    <property type="term" value="F:ATP binding"/>
    <property type="evidence" value="ECO:0007669"/>
    <property type="project" value="UniProtKB-UniRule"/>
</dbReference>
<dbReference type="FunFam" id="2.60.34.10:FF:000014">
    <property type="entry name" value="Chaperone protein DnaK HSP70"/>
    <property type="match status" value="1"/>
</dbReference>
<protein>
    <recommendedName>
        <fullName evidence="2 8">Chaperone protein DnaK</fullName>
    </recommendedName>
    <alternativeName>
        <fullName evidence="8">HSP70</fullName>
    </alternativeName>
    <alternativeName>
        <fullName evidence="8">Heat shock 70 kDa protein</fullName>
    </alternativeName>
    <alternativeName>
        <fullName evidence="8">Heat shock protein 70</fullName>
    </alternativeName>
</protein>
<dbReference type="RefSeq" id="WP_135263827.1">
    <property type="nucleotide sequence ID" value="NZ_SMLM01000002.1"/>
</dbReference>
<dbReference type="Gene3D" id="1.20.1270.10">
    <property type="match status" value="1"/>
</dbReference>
<keyword evidence="6 8" id="KW-0346">Stress response</keyword>
<sequence length="650" mass="70093">MGKIIGIDLGTTNSCVSIMEGNTPKVIENSEGARTTPSIVAYQEDGEILVGASAKRQAVTNPKNTLYAVKRLIGRKFEEKEVQKDIHLMPYQITRADNGDAWVEVRGKKLAPPQVSAEVLRKMKKTAEDYLGEPVTEAVITVPAYFNDAQRQATKDAGRIAGLEVKRIINEPTAAALAFGLDKQEKGDRKIAVYDLGGGTFDISIIEIADVEGEKQFEVLSTNGDTFLGGEDFDQRIIDYIIAEFKKEQGVDLSKDVLALQRLKEAAEKAKIELSNSSQTDINLPYITADASGPKHLNIKLTRAKLESLVEELIERTIAPCRTAIKDAGVAIGDIHDVILVGGMTRMPKVQEKVKELFGKEPRKDVNPDEAVAVGAAIQGQVLGGDRKDVLLLDVTPLSLGIETLGGVMTKMIAKNTTIPTKFAQTFSTADDNQPAVTIKVYQGEREMAVGNKLLGEFNLEGIPPAPRGLPQIEVTFDIDANGILHVSARDKGTGKENKITIKANSGLSEDEIQKMVKDAELNAAEDKKKLELVQARNQGEALVHSVRKSLGEYGDKLEGGEKEKIEAAMKEVEEALKGEDKARIEEKTNALMTASQKLGEKMYADMQASQAAQAAGGAAPGGGEPEAGAAKPANDDNVVDAEVKEVKKG</sequence>
<keyword evidence="5 8" id="KW-0067">ATP-binding</keyword>
<dbReference type="NCBIfam" id="NF001413">
    <property type="entry name" value="PRK00290.1"/>
    <property type="match status" value="1"/>
</dbReference>
<evidence type="ECO:0000313" key="11">
    <source>
        <dbReference type="EMBL" id="TFZ02300.1"/>
    </source>
</evidence>
<dbReference type="PRINTS" id="PR00301">
    <property type="entry name" value="HEATSHOCK70"/>
</dbReference>
<dbReference type="GO" id="GO:0140662">
    <property type="term" value="F:ATP-dependent protein folding chaperone"/>
    <property type="evidence" value="ECO:0007669"/>
    <property type="project" value="InterPro"/>
</dbReference>
<dbReference type="HAMAP" id="MF_00332">
    <property type="entry name" value="DnaK"/>
    <property type="match status" value="1"/>
</dbReference>
<dbReference type="PROSITE" id="PS00297">
    <property type="entry name" value="HSP70_1"/>
    <property type="match status" value="1"/>
</dbReference>
<dbReference type="FunFam" id="3.30.420.40:FF:000004">
    <property type="entry name" value="Molecular chaperone DnaK"/>
    <property type="match status" value="1"/>
</dbReference>
<evidence type="ECO:0000256" key="5">
    <source>
        <dbReference type="ARBA" id="ARBA00022840"/>
    </source>
</evidence>